<organism evidence="8 9">
    <name type="scientific">Prosthecobacter debontii</name>
    <dbReference type="NCBI Taxonomy" id="48467"/>
    <lineage>
        <taxon>Bacteria</taxon>
        <taxon>Pseudomonadati</taxon>
        <taxon>Verrucomicrobiota</taxon>
        <taxon>Verrucomicrobiia</taxon>
        <taxon>Verrucomicrobiales</taxon>
        <taxon>Verrucomicrobiaceae</taxon>
        <taxon>Prosthecobacter</taxon>
    </lineage>
</organism>
<evidence type="ECO:0000256" key="7">
    <source>
        <dbReference type="SAM" id="Phobius"/>
    </source>
</evidence>
<keyword evidence="5" id="KW-0564">Palmitate</keyword>
<dbReference type="Pfam" id="PF08085">
    <property type="entry name" value="Entericidin"/>
    <property type="match status" value="1"/>
</dbReference>
<comment type="similarity">
    <text evidence="1">Belongs to the EcnA/EcnB lipoprotein family.</text>
</comment>
<evidence type="ECO:0000256" key="3">
    <source>
        <dbReference type="ARBA" id="ARBA00022729"/>
    </source>
</evidence>
<dbReference type="GO" id="GO:0016020">
    <property type="term" value="C:membrane"/>
    <property type="evidence" value="ECO:0007669"/>
    <property type="project" value="InterPro"/>
</dbReference>
<reference evidence="9" key="1">
    <citation type="submission" date="2017-02" db="EMBL/GenBank/DDBJ databases">
        <authorList>
            <person name="Varghese N."/>
            <person name="Submissions S."/>
        </authorList>
    </citation>
    <scope>NUCLEOTIDE SEQUENCE [LARGE SCALE GENOMIC DNA]</scope>
    <source>
        <strain evidence="9">ATCC 700200</strain>
    </source>
</reference>
<evidence type="ECO:0000313" key="8">
    <source>
        <dbReference type="EMBL" id="SKA77250.1"/>
    </source>
</evidence>
<keyword evidence="7" id="KW-0812">Transmembrane</keyword>
<keyword evidence="9" id="KW-1185">Reference proteome</keyword>
<keyword evidence="3" id="KW-0732">Signal</keyword>
<protein>
    <submittedName>
        <fullName evidence="8">Predicted small secreted protein</fullName>
    </submittedName>
</protein>
<dbReference type="Proteomes" id="UP000190774">
    <property type="component" value="Unassembled WGS sequence"/>
</dbReference>
<name>A0A1T4WIU8_9BACT</name>
<keyword evidence="7" id="KW-1133">Transmembrane helix</keyword>
<gene>
    <name evidence="8" type="ORF">SAMN02745166_00349</name>
</gene>
<dbReference type="InterPro" id="IPR012556">
    <property type="entry name" value="Entericidin"/>
</dbReference>
<dbReference type="EMBL" id="FUYE01000001">
    <property type="protein sequence ID" value="SKA77250.1"/>
    <property type="molecule type" value="Genomic_DNA"/>
</dbReference>
<proteinExistence type="inferred from homology"/>
<keyword evidence="2" id="KW-1003">Cell membrane</keyword>
<dbReference type="STRING" id="48467.SAMN02745166_00349"/>
<evidence type="ECO:0000256" key="1">
    <source>
        <dbReference type="ARBA" id="ARBA00010296"/>
    </source>
</evidence>
<evidence type="ECO:0000256" key="6">
    <source>
        <dbReference type="ARBA" id="ARBA00023288"/>
    </source>
</evidence>
<feature type="transmembrane region" description="Helical" evidence="7">
    <location>
        <begin position="23"/>
        <end position="41"/>
    </location>
</feature>
<accession>A0A1T4WIU8</accession>
<sequence>MKTIQDSPAVTSASQDETIAQKLALFVFVFGMLILTTSFLSSCNTTRGLGRDVQKVGNTIERGADRVQANMP</sequence>
<evidence type="ECO:0000256" key="2">
    <source>
        <dbReference type="ARBA" id="ARBA00022475"/>
    </source>
</evidence>
<evidence type="ECO:0000256" key="4">
    <source>
        <dbReference type="ARBA" id="ARBA00023136"/>
    </source>
</evidence>
<keyword evidence="4 7" id="KW-0472">Membrane</keyword>
<dbReference type="RefSeq" id="WP_078811571.1">
    <property type="nucleotide sequence ID" value="NZ_FUYE01000001.1"/>
</dbReference>
<dbReference type="AlphaFoldDB" id="A0A1T4WIU8"/>
<keyword evidence="6" id="KW-0449">Lipoprotein</keyword>
<evidence type="ECO:0000313" key="9">
    <source>
        <dbReference type="Proteomes" id="UP000190774"/>
    </source>
</evidence>
<evidence type="ECO:0000256" key="5">
    <source>
        <dbReference type="ARBA" id="ARBA00023139"/>
    </source>
</evidence>
<dbReference type="GO" id="GO:0009636">
    <property type="term" value="P:response to toxic substance"/>
    <property type="evidence" value="ECO:0007669"/>
    <property type="project" value="InterPro"/>
</dbReference>